<accession>A0A1B0DFV4</accession>
<sequence>MSSEFESVAKEDENLKSQALDQFREWIAKHPKIKKCRTDDAFLLRFLRTKKFSVPRACEQLVNEDKAPIPQVQPSRNKEEQVPVT</sequence>
<protein>
    <recommendedName>
        <fullName evidence="2">CRAL/TRIO N-terminal domain-containing protein</fullName>
    </recommendedName>
</protein>
<dbReference type="InterPro" id="IPR036273">
    <property type="entry name" value="CRAL/TRIO_N_dom_sf"/>
</dbReference>
<feature type="compositionally biased region" description="Basic and acidic residues" evidence="1">
    <location>
        <begin position="76"/>
        <end position="85"/>
    </location>
</feature>
<dbReference type="VEuPathDB" id="VectorBase:PPAI006915"/>
<feature type="region of interest" description="Disordered" evidence="1">
    <location>
        <begin position="65"/>
        <end position="85"/>
    </location>
</feature>
<dbReference type="VEuPathDB" id="VectorBase:PPAPM1_007536"/>
<dbReference type="Gene3D" id="1.10.8.20">
    <property type="entry name" value="N-terminal domain of phosphatidylinositol transfer protein sec14p"/>
    <property type="match status" value="1"/>
</dbReference>
<dbReference type="Pfam" id="PF03765">
    <property type="entry name" value="CRAL_TRIO_N"/>
    <property type="match status" value="1"/>
</dbReference>
<dbReference type="EnsemblMetazoa" id="PPAI006915-RA">
    <property type="protein sequence ID" value="PPAI006915-PA"/>
    <property type="gene ID" value="PPAI006915"/>
</dbReference>
<dbReference type="InterPro" id="IPR011074">
    <property type="entry name" value="CRAL/TRIO_N_dom"/>
</dbReference>
<organism evidence="3 4">
    <name type="scientific">Phlebotomus papatasi</name>
    <name type="common">Sandfly</name>
    <dbReference type="NCBI Taxonomy" id="29031"/>
    <lineage>
        <taxon>Eukaryota</taxon>
        <taxon>Metazoa</taxon>
        <taxon>Ecdysozoa</taxon>
        <taxon>Arthropoda</taxon>
        <taxon>Hexapoda</taxon>
        <taxon>Insecta</taxon>
        <taxon>Pterygota</taxon>
        <taxon>Neoptera</taxon>
        <taxon>Endopterygota</taxon>
        <taxon>Diptera</taxon>
        <taxon>Nematocera</taxon>
        <taxon>Psychodoidea</taxon>
        <taxon>Psychodidae</taxon>
        <taxon>Phlebotomus</taxon>
        <taxon>Phlebotomus</taxon>
    </lineage>
</organism>
<evidence type="ECO:0000259" key="2">
    <source>
        <dbReference type="SMART" id="SM01100"/>
    </source>
</evidence>
<proteinExistence type="predicted"/>
<dbReference type="AlphaFoldDB" id="A0A1B0DFV4"/>
<evidence type="ECO:0000256" key="1">
    <source>
        <dbReference type="SAM" id="MobiDB-lite"/>
    </source>
</evidence>
<feature type="domain" description="CRAL/TRIO N-terminal" evidence="2">
    <location>
        <begin position="39"/>
        <end position="64"/>
    </location>
</feature>
<reference evidence="3" key="1">
    <citation type="submission" date="2022-08" db="UniProtKB">
        <authorList>
            <consortium name="EnsemblMetazoa"/>
        </authorList>
    </citation>
    <scope>IDENTIFICATION</scope>
    <source>
        <strain evidence="3">Israel</strain>
    </source>
</reference>
<evidence type="ECO:0000313" key="3">
    <source>
        <dbReference type="EnsemblMetazoa" id="PPAI006915-PA"/>
    </source>
</evidence>
<dbReference type="SMART" id="SM01100">
    <property type="entry name" value="CRAL_TRIO_N"/>
    <property type="match status" value="1"/>
</dbReference>
<dbReference type="Proteomes" id="UP000092462">
    <property type="component" value="Unassembled WGS sequence"/>
</dbReference>
<name>A0A1B0DFV4_PHLPP</name>
<keyword evidence="4" id="KW-1185">Reference proteome</keyword>
<dbReference type="SUPFAM" id="SSF46938">
    <property type="entry name" value="CRAL/TRIO N-terminal domain"/>
    <property type="match status" value="1"/>
</dbReference>
<evidence type="ECO:0000313" key="4">
    <source>
        <dbReference type="Proteomes" id="UP000092462"/>
    </source>
</evidence>
<dbReference type="EMBL" id="AJVK01059047">
    <property type="status" value="NOT_ANNOTATED_CDS"/>
    <property type="molecule type" value="Genomic_DNA"/>
</dbReference>